<gene>
    <name evidence="6" type="ORF">ACAOBT_LOCUS4595</name>
</gene>
<keyword evidence="1" id="KW-0479">Metal-binding</keyword>
<dbReference type="CDD" id="cd15734">
    <property type="entry name" value="FYVE_ZFYV1"/>
    <property type="match status" value="2"/>
</dbReference>
<dbReference type="PROSITE" id="PS50178">
    <property type="entry name" value="ZF_FYVE"/>
    <property type="match status" value="2"/>
</dbReference>
<name>A0A9P0NZ11_ACAOB</name>
<dbReference type="GO" id="GO:0005545">
    <property type="term" value="F:1-phosphatidylinositol binding"/>
    <property type="evidence" value="ECO:0007669"/>
    <property type="project" value="TreeGrafter"/>
</dbReference>
<dbReference type="PANTHER" id="PTHR46624:SF4">
    <property type="entry name" value="FYVE-TYPE DOMAIN-CONTAINING PROTEIN"/>
    <property type="match status" value="1"/>
</dbReference>
<dbReference type="OrthoDB" id="68108at2759"/>
<protein>
    <recommendedName>
        <fullName evidence="5">FYVE-type domain-containing protein</fullName>
    </recommendedName>
</protein>
<evidence type="ECO:0000256" key="2">
    <source>
        <dbReference type="ARBA" id="ARBA00022771"/>
    </source>
</evidence>
<keyword evidence="7" id="KW-1185">Reference proteome</keyword>
<sequence length="704" mass="78769">MKFSVLTPKFGVGPHTSSSLAENVKQKYARMESAFLKSLEPNINNVPSPRESQRAKDLNEGLKSLNLIDDIEETGDKSVLLLDDNERLLINSEQGFLKALNINPTDKLKVVSIFGNTGEGKSYTMNHLFFNGEEVFRTSSSQTSCTLGVWAKYNPQMKVICLDTEGLLGCPANPIEVENAALGISKKENQRTRMLLKVLAVSDVIIFRTRAERLQRDMYSFLGGASKAYKDHFAASLQKAMGENASGGGAGFGPGVVVFHETRHTQTLHESAGVTQSAEDILQATFAQLNISYDAFSFIKYVGINSGSGPTSFKELEIAVMDKLDSTEVRSRRDAKYIYLTLKNLNDKFQNQLTNETPQLYLPAFFTCQEKCQSCHVGCKLSMGHKEEGEPHCSDQNCLFQHQYQNCVYLCKACYKNGHRTVVKPSYQSAQDSSWSGYFSFVWSGYLIECSRCGIIYQSRKHWYGNKNPEDCAVRIQVVHVWPGEKCLFGSYNSAQKVLDGVTMVSEVLASVSSQPKKVISDWAADKIAPSYWRPNHEIKECHKCNTPFEPSAKKHHCRSCGEGFCETCSSKNQPVPERGWFSDVRVCDDCYKEEPPSMSNAADGGENVVRQLGETVVNSFSAVKTVLHYPKEFIKEQARPAYWTPDAECIRCCACEEEFSLTKPLHHCRDCGRGVCAECSQSRKPVPLRGWHTPVRVCDKCCR</sequence>
<dbReference type="GO" id="GO:0003924">
    <property type="term" value="F:GTPase activity"/>
    <property type="evidence" value="ECO:0007669"/>
    <property type="project" value="InterPro"/>
</dbReference>
<evidence type="ECO:0000256" key="1">
    <source>
        <dbReference type="ARBA" id="ARBA00022723"/>
    </source>
</evidence>
<accession>A0A9P0NZ11</accession>
<dbReference type="InterPro" id="IPR000306">
    <property type="entry name" value="Znf_FYVE"/>
</dbReference>
<evidence type="ECO:0000256" key="3">
    <source>
        <dbReference type="ARBA" id="ARBA00022833"/>
    </source>
</evidence>
<proteinExistence type="predicted"/>
<dbReference type="InterPro" id="IPR011011">
    <property type="entry name" value="Znf_FYVE_PHD"/>
</dbReference>
<dbReference type="GO" id="GO:0005525">
    <property type="term" value="F:GTP binding"/>
    <property type="evidence" value="ECO:0007669"/>
    <property type="project" value="InterPro"/>
</dbReference>
<dbReference type="SUPFAM" id="SSF57903">
    <property type="entry name" value="FYVE/PHD zinc finger"/>
    <property type="match status" value="2"/>
</dbReference>
<dbReference type="InterPro" id="IPR013083">
    <property type="entry name" value="Znf_RING/FYVE/PHD"/>
</dbReference>
<comment type="caution">
    <text evidence="6">The sequence shown here is derived from an EMBL/GenBank/DDBJ whole genome shotgun (WGS) entry which is preliminary data.</text>
</comment>
<dbReference type="InterPro" id="IPR027417">
    <property type="entry name" value="P-loop_NTPase"/>
</dbReference>
<dbReference type="InterPro" id="IPR017455">
    <property type="entry name" value="Znf_FYVE-rel"/>
</dbReference>
<dbReference type="SUPFAM" id="SSF52540">
    <property type="entry name" value="P-loop containing nucleoside triphosphate hydrolases"/>
    <property type="match status" value="1"/>
</dbReference>
<reference evidence="6" key="1">
    <citation type="submission" date="2022-03" db="EMBL/GenBank/DDBJ databases">
        <authorList>
            <person name="Sayadi A."/>
        </authorList>
    </citation>
    <scope>NUCLEOTIDE SEQUENCE</scope>
</reference>
<dbReference type="GO" id="GO:0043325">
    <property type="term" value="F:phosphatidylinositol-3,4-bisphosphate binding"/>
    <property type="evidence" value="ECO:0007669"/>
    <property type="project" value="TreeGrafter"/>
</dbReference>
<dbReference type="GO" id="GO:0140042">
    <property type="term" value="P:lipid droplet formation"/>
    <property type="evidence" value="ECO:0007669"/>
    <property type="project" value="TreeGrafter"/>
</dbReference>
<feature type="domain" description="FYVE-type" evidence="5">
    <location>
        <begin position="536"/>
        <end position="596"/>
    </location>
</feature>
<evidence type="ECO:0000256" key="4">
    <source>
        <dbReference type="PROSITE-ProRule" id="PRU00091"/>
    </source>
</evidence>
<keyword evidence="2 4" id="KW-0863">Zinc-finger</keyword>
<dbReference type="Pfam" id="PF02263">
    <property type="entry name" value="GBP"/>
    <property type="match status" value="1"/>
</dbReference>
<dbReference type="GO" id="GO:0005547">
    <property type="term" value="F:phosphatidylinositol-3,4,5-trisphosphate binding"/>
    <property type="evidence" value="ECO:0007669"/>
    <property type="project" value="TreeGrafter"/>
</dbReference>
<dbReference type="Pfam" id="PF01363">
    <property type="entry name" value="FYVE"/>
    <property type="match status" value="2"/>
</dbReference>
<organism evidence="6 7">
    <name type="scientific">Acanthoscelides obtectus</name>
    <name type="common">Bean weevil</name>
    <name type="synonym">Bruchus obtectus</name>
    <dbReference type="NCBI Taxonomy" id="200917"/>
    <lineage>
        <taxon>Eukaryota</taxon>
        <taxon>Metazoa</taxon>
        <taxon>Ecdysozoa</taxon>
        <taxon>Arthropoda</taxon>
        <taxon>Hexapoda</taxon>
        <taxon>Insecta</taxon>
        <taxon>Pterygota</taxon>
        <taxon>Neoptera</taxon>
        <taxon>Endopterygota</taxon>
        <taxon>Coleoptera</taxon>
        <taxon>Polyphaga</taxon>
        <taxon>Cucujiformia</taxon>
        <taxon>Chrysomeloidea</taxon>
        <taxon>Chrysomelidae</taxon>
        <taxon>Bruchinae</taxon>
        <taxon>Bruchini</taxon>
        <taxon>Acanthoscelides</taxon>
    </lineage>
</organism>
<dbReference type="SMART" id="SM00064">
    <property type="entry name" value="FYVE"/>
    <property type="match status" value="2"/>
</dbReference>
<evidence type="ECO:0000313" key="6">
    <source>
        <dbReference type="EMBL" id="CAH1962254.1"/>
    </source>
</evidence>
<feature type="domain" description="FYVE-type" evidence="5">
    <location>
        <begin position="647"/>
        <end position="704"/>
    </location>
</feature>
<dbReference type="AlphaFoldDB" id="A0A9P0NZ11"/>
<evidence type="ECO:0000313" key="7">
    <source>
        <dbReference type="Proteomes" id="UP001152888"/>
    </source>
</evidence>
<dbReference type="GO" id="GO:0032266">
    <property type="term" value="F:phosphatidylinositol-3-phosphate binding"/>
    <property type="evidence" value="ECO:0007669"/>
    <property type="project" value="TreeGrafter"/>
</dbReference>
<dbReference type="InterPro" id="IPR015894">
    <property type="entry name" value="Guanylate-bd_N"/>
</dbReference>
<dbReference type="Proteomes" id="UP001152888">
    <property type="component" value="Unassembled WGS sequence"/>
</dbReference>
<dbReference type="EMBL" id="CAKOFQ010006700">
    <property type="protein sequence ID" value="CAH1962254.1"/>
    <property type="molecule type" value="Genomic_DNA"/>
</dbReference>
<dbReference type="Gene3D" id="3.30.40.10">
    <property type="entry name" value="Zinc/RING finger domain, C3HC4 (zinc finger)"/>
    <property type="match status" value="2"/>
</dbReference>
<dbReference type="GO" id="GO:0005811">
    <property type="term" value="C:lipid droplet"/>
    <property type="evidence" value="ECO:0007669"/>
    <property type="project" value="TreeGrafter"/>
</dbReference>
<keyword evidence="3" id="KW-0862">Zinc</keyword>
<dbReference type="Gene3D" id="3.40.50.300">
    <property type="entry name" value="P-loop containing nucleotide triphosphate hydrolases"/>
    <property type="match status" value="1"/>
</dbReference>
<dbReference type="InterPro" id="IPR042427">
    <property type="entry name" value="ZFYV1"/>
</dbReference>
<evidence type="ECO:0000259" key="5">
    <source>
        <dbReference type="PROSITE" id="PS50178"/>
    </source>
</evidence>
<dbReference type="PANTHER" id="PTHR46624">
    <property type="entry name" value="AGAP002036-PA"/>
    <property type="match status" value="1"/>
</dbReference>
<dbReference type="GO" id="GO:0008270">
    <property type="term" value="F:zinc ion binding"/>
    <property type="evidence" value="ECO:0007669"/>
    <property type="project" value="UniProtKB-KW"/>
</dbReference>